<keyword evidence="1" id="KW-0547">Nucleotide-binding</keyword>
<dbReference type="InterPro" id="IPR050130">
    <property type="entry name" value="ClpA_ClpB"/>
</dbReference>
<feature type="domain" description="Clp ATPase C-terminal" evidence="5">
    <location>
        <begin position="267"/>
        <end position="356"/>
    </location>
</feature>
<dbReference type="PRINTS" id="PR00300">
    <property type="entry name" value="CLPPROTEASEA"/>
</dbReference>
<sequence length="363" mass="40288">MPFINDMLAENAQHATATAHTTGAESRQTLANRTSRFHFEPADVMHALHARIVGQDQALATVESALKIVKADIGDPRRPLHIALLLGPTGVGKTELVRVLAEAIHGQADAFCRIDMNTLAQEHYAAALTGAPPGYVGSKEGTTLLDPDRIAGSFGAPGLVLFDEIEKASREVSRSLLNVFDNGQLTLTSGAKTIDFRNTLIFMTSNLGARELQRYETSLRRGWRRLLPISTARRRRNMRRLVDTALHDTFDPEFINRIDAITRFNWIEHDMLDALIDIELAKLNTRLARIGRRAELDDSARALLRDAGFDRRYGARAMGRAFRQHVELAVAEALVDADLRKRDPAEIEPMQGRVGPDAAIRFS</sequence>
<dbReference type="Proteomes" id="UP000283993">
    <property type="component" value="Unassembled WGS sequence"/>
</dbReference>
<evidence type="ECO:0000256" key="3">
    <source>
        <dbReference type="ARBA" id="ARBA00023186"/>
    </source>
</evidence>
<evidence type="ECO:0000313" key="7">
    <source>
        <dbReference type="Proteomes" id="UP000283993"/>
    </source>
</evidence>
<dbReference type="AlphaFoldDB" id="A0A423PF08"/>
<evidence type="ECO:0000259" key="5">
    <source>
        <dbReference type="SMART" id="SM01086"/>
    </source>
</evidence>
<protein>
    <submittedName>
        <fullName evidence="6">ATPase</fullName>
    </submittedName>
</protein>
<dbReference type="Pfam" id="PF10431">
    <property type="entry name" value="ClpB_D2-small"/>
    <property type="match status" value="1"/>
</dbReference>
<evidence type="ECO:0000313" key="6">
    <source>
        <dbReference type="EMBL" id="ROO24182.1"/>
    </source>
</evidence>
<dbReference type="GO" id="GO:0005524">
    <property type="term" value="F:ATP binding"/>
    <property type="evidence" value="ECO:0007669"/>
    <property type="project" value="UniProtKB-KW"/>
</dbReference>
<keyword evidence="3" id="KW-0143">Chaperone</keyword>
<gene>
    <name evidence="6" type="ORF">SAOR_15330</name>
</gene>
<dbReference type="InterPro" id="IPR003959">
    <property type="entry name" value="ATPase_AAA_core"/>
</dbReference>
<organism evidence="6 7">
    <name type="scientific">Salinisphaera orenii MK-B5</name>
    <dbReference type="NCBI Taxonomy" id="856730"/>
    <lineage>
        <taxon>Bacteria</taxon>
        <taxon>Pseudomonadati</taxon>
        <taxon>Pseudomonadota</taxon>
        <taxon>Gammaproteobacteria</taxon>
        <taxon>Salinisphaerales</taxon>
        <taxon>Salinisphaeraceae</taxon>
        <taxon>Salinisphaera</taxon>
    </lineage>
</organism>
<dbReference type="EMBL" id="AYKH01000043">
    <property type="protein sequence ID" value="ROO24182.1"/>
    <property type="molecule type" value="Genomic_DNA"/>
</dbReference>
<dbReference type="SUPFAM" id="SSF52540">
    <property type="entry name" value="P-loop containing nucleoside triphosphate hydrolases"/>
    <property type="match status" value="1"/>
</dbReference>
<dbReference type="GO" id="GO:0005737">
    <property type="term" value="C:cytoplasm"/>
    <property type="evidence" value="ECO:0007669"/>
    <property type="project" value="TreeGrafter"/>
</dbReference>
<evidence type="ECO:0000256" key="2">
    <source>
        <dbReference type="ARBA" id="ARBA00022840"/>
    </source>
</evidence>
<dbReference type="InterPro" id="IPR019489">
    <property type="entry name" value="Clp_ATPase_C"/>
</dbReference>
<dbReference type="PANTHER" id="PTHR11638">
    <property type="entry name" value="ATP-DEPENDENT CLP PROTEASE"/>
    <property type="match status" value="1"/>
</dbReference>
<dbReference type="GO" id="GO:0034605">
    <property type="term" value="P:cellular response to heat"/>
    <property type="evidence" value="ECO:0007669"/>
    <property type="project" value="TreeGrafter"/>
</dbReference>
<dbReference type="GO" id="GO:0016887">
    <property type="term" value="F:ATP hydrolysis activity"/>
    <property type="evidence" value="ECO:0007669"/>
    <property type="project" value="InterPro"/>
</dbReference>
<dbReference type="SMART" id="SM00382">
    <property type="entry name" value="AAA"/>
    <property type="match status" value="1"/>
</dbReference>
<comment type="caution">
    <text evidence="6">The sequence shown here is derived from an EMBL/GenBank/DDBJ whole genome shotgun (WGS) entry which is preliminary data.</text>
</comment>
<dbReference type="SMART" id="SM01086">
    <property type="entry name" value="ClpB_D2-small"/>
    <property type="match status" value="1"/>
</dbReference>
<reference evidence="6 7" key="1">
    <citation type="submission" date="2013-10" db="EMBL/GenBank/DDBJ databases">
        <title>Salinisphaera orenii MK-B5 Genome Sequencing.</title>
        <authorList>
            <person name="Lai Q."/>
            <person name="Li C."/>
            <person name="Shao Z."/>
        </authorList>
    </citation>
    <scope>NUCLEOTIDE SEQUENCE [LARGE SCALE GENOMIC DNA]</scope>
    <source>
        <strain evidence="6 7">MK-B5</strain>
    </source>
</reference>
<keyword evidence="2" id="KW-0067">ATP-binding</keyword>
<dbReference type="InterPro" id="IPR003593">
    <property type="entry name" value="AAA+_ATPase"/>
</dbReference>
<proteinExistence type="predicted"/>
<dbReference type="Gene3D" id="3.40.50.300">
    <property type="entry name" value="P-loop containing nucleotide triphosphate hydrolases"/>
    <property type="match status" value="1"/>
</dbReference>
<dbReference type="Gene3D" id="1.10.8.60">
    <property type="match status" value="1"/>
</dbReference>
<dbReference type="Pfam" id="PF07724">
    <property type="entry name" value="AAA_2"/>
    <property type="match status" value="1"/>
</dbReference>
<feature type="domain" description="AAA+ ATPase" evidence="4">
    <location>
        <begin position="79"/>
        <end position="227"/>
    </location>
</feature>
<dbReference type="PANTHER" id="PTHR11638:SF18">
    <property type="entry name" value="HEAT SHOCK PROTEIN 104"/>
    <property type="match status" value="1"/>
</dbReference>
<dbReference type="CDD" id="cd19499">
    <property type="entry name" value="RecA-like_ClpB_Hsp104-like"/>
    <property type="match status" value="1"/>
</dbReference>
<evidence type="ECO:0000259" key="4">
    <source>
        <dbReference type="SMART" id="SM00382"/>
    </source>
</evidence>
<name>A0A423PF08_9GAMM</name>
<dbReference type="RefSeq" id="WP_245965506.1">
    <property type="nucleotide sequence ID" value="NZ_AYKH01000043.1"/>
</dbReference>
<dbReference type="InterPro" id="IPR027417">
    <property type="entry name" value="P-loop_NTPase"/>
</dbReference>
<dbReference type="InterPro" id="IPR001270">
    <property type="entry name" value="ClpA/B"/>
</dbReference>
<keyword evidence="7" id="KW-1185">Reference proteome</keyword>
<accession>A0A423PF08</accession>
<evidence type="ECO:0000256" key="1">
    <source>
        <dbReference type="ARBA" id="ARBA00022741"/>
    </source>
</evidence>